<dbReference type="Gene3D" id="3.30.830.10">
    <property type="entry name" value="Metalloenzyme, LuxS/M16 peptidase-like"/>
    <property type="match status" value="2"/>
</dbReference>
<dbReference type="FunFam" id="3.30.830.10:FF:000032">
    <property type="entry name" value="Mitochondrial processing peptidase, alpha subunit"/>
    <property type="match status" value="1"/>
</dbReference>
<reference evidence="5 6" key="1">
    <citation type="submission" date="2016-07" db="EMBL/GenBank/DDBJ databases">
        <title>Pervasive Adenine N6-methylation of Active Genes in Fungi.</title>
        <authorList>
            <consortium name="DOE Joint Genome Institute"/>
            <person name="Mondo S.J."/>
            <person name="Dannebaum R.O."/>
            <person name="Kuo R.C."/>
            <person name="Labutti K."/>
            <person name="Haridas S."/>
            <person name="Kuo A."/>
            <person name="Salamov A."/>
            <person name="Ahrendt S.R."/>
            <person name="Lipzen A."/>
            <person name="Sullivan W."/>
            <person name="Andreopoulos W.B."/>
            <person name="Clum A."/>
            <person name="Lindquist E."/>
            <person name="Daum C."/>
            <person name="Ramamoorthy G.K."/>
            <person name="Gryganskyi A."/>
            <person name="Culley D."/>
            <person name="Magnuson J.K."/>
            <person name="James T.Y."/>
            <person name="O'Malley M.A."/>
            <person name="Stajich J.E."/>
            <person name="Spatafora J.W."/>
            <person name="Visel A."/>
            <person name="Grigoriev I.V."/>
        </authorList>
    </citation>
    <scope>NUCLEOTIDE SEQUENCE [LARGE SCALE GENOMIC DNA]</scope>
    <source>
        <strain evidence="5 6">12-1054</strain>
    </source>
</reference>
<dbReference type="InterPro" id="IPR011249">
    <property type="entry name" value="Metalloenz_LuxS/M16"/>
</dbReference>
<accession>A0A1Y2EU86</accession>
<keyword evidence="6" id="KW-1185">Reference proteome</keyword>
<dbReference type="SUPFAM" id="SSF63411">
    <property type="entry name" value="LuxS/MPP-like metallohydrolase"/>
    <property type="match status" value="2"/>
</dbReference>
<dbReference type="GeneID" id="63786774"/>
<dbReference type="OrthoDB" id="277191at2759"/>
<protein>
    <submittedName>
        <fullName evidence="5">Metalloenzyme, LuxS/M16 peptidase-like protein</fullName>
    </submittedName>
</protein>
<dbReference type="Pfam" id="PF00675">
    <property type="entry name" value="Peptidase_M16"/>
    <property type="match status" value="1"/>
</dbReference>
<evidence type="ECO:0000259" key="4">
    <source>
        <dbReference type="Pfam" id="PF05193"/>
    </source>
</evidence>
<dbReference type="GO" id="GO:0005739">
    <property type="term" value="C:mitochondrion"/>
    <property type="evidence" value="ECO:0007669"/>
    <property type="project" value="TreeGrafter"/>
</dbReference>
<evidence type="ECO:0000256" key="1">
    <source>
        <dbReference type="ARBA" id="ARBA00002123"/>
    </source>
</evidence>
<dbReference type="Proteomes" id="UP000193685">
    <property type="component" value="Unassembled WGS sequence"/>
</dbReference>
<sequence length="494" mass="54164">MVAVESEIQTDKDNIYTHTAKGDMLRCFRARLPRLAHPGCRYKSTSPFPAPDKVTTLANGLRVATEPVPGHFSAVGVFVEAGSRFEHTPALSGVSHIVDRLAFKSTKSRSQMDMIQALESLGGTQMCSSSREALMYTASVFNQDVETMTELLADTIRNPLITEEEVQAQCETAEYEINEIWQKPEMILPELLHGAAYKGTLGNPLLCPEERLPYMTRQSVLDYRAQFFVPERIVVGFVGVQHDEAVRLADKYLGSMQPGKPIKTPAAQYTGGSTFLPSSSIPNEPWTHLHIAYEAPSLQSKDIYALATLQILLGGGGSFSAGGPGKGMYSRLYLNVLNQYGWIESCQAFNHTYRDSGLFGICASSRPDSSYAMAGVIAKELASLYDTGSRGIGKIEAQRAKNQLRSSLLMNLESKMICLEDLGRQVQSLGVRLSAEEMCHHIEVLTVGDLQALAYRMLSAEIGSRPSVVAAGQGVERIGDIYGQLRRHGLQHAH</sequence>
<dbReference type="InterPro" id="IPR007863">
    <property type="entry name" value="Peptidase_M16_C"/>
</dbReference>
<dbReference type="GO" id="GO:0046872">
    <property type="term" value="F:metal ion binding"/>
    <property type="evidence" value="ECO:0007669"/>
    <property type="project" value="InterPro"/>
</dbReference>
<dbReference type="AlphaFoldDB" id="A0A1Y2EU86"/>
<dbReference type="RefSeq" id="XP_040722199.1">
    <property type="nucleotide sequence ID" value="XM_040870175.1"/>
</dbReference>
<dbReference type="PANTHER" id="PTHR11851">
    <property type="entry name" value="METALLOPROTEASE"/>
    <property type="match status" value="1"/>
</dbReference>
<proteinExistence type="inferred from homology"/>
<organism evidence="5 6">
    <name type="scientific">Protomyces lactucae-debilis</name>
    <dbReference type="NCBI Taxonomy" id="2754530"/>
    <lineage>
        <taxon>Eukaryota</taxon>
        <taxon>Fungi</taxon>
        <taxon>Dikarya</taxon>
        <taxon>Ascomycota</taxon>
        <taxon>Taphrinomycotina</taxon>
        <taxon>Taphrinomycetes</taxon>
        <taxon>Taphrinales</taxon>
        <taxon>Protomycetaceae</taxon>
        <taxon>Protomyces</taxon>
    </lineage>
</organism>
<dbReference type="PANTHER" id="PTHR11851:SF49">
    <property type="entry name" value="MITOCHONDRIAL-PROCESSING PEPTIDASE SUBUNIT ALPHA"/>
    <property type="match status" value="1"/>
</dbReference>
<dbReference type="Pfam" id="PF05193">
    <property type="entry name" value="Peptidase_M16_C"/>
    <property type="match status" value="1"/>
</dbReference>
<name>A0A1Y2EU86_PROLT</name>
<dbReference type="InterPro" id="IPR050361">
    <property type="entry name" value="MPP/UQCRC_Complex"/>
</dbReference>
<evidence type="ECO:0000313" key="5">
    <source>
        <dbReference type="EMBL" id="ORY75087.1"/>
    </source>
</evidence>
<dbReference type="STRING" id="56484.A0A1Y2EU86"/>
<dbReference type="InterPro" id="IPR011765">
    <property type="entry name" value="Pept_M16_N"/>
</dbReference>
<comment type="function">
    <text evidence="1">Substrate recognition and binding subunit of the essential mitochondrial processing protease (MPP), which cleaves the mitochondrial sequence off newly imported precursors proteins.</text>
</comment>
<gene>
    <name evidence="5" type="ORF">BCR37DRAFT_384139</name>
</gene>
<feature type="domain" description="Peptidase M16 N-terminal" evidence="3">
    <location>
        <begin position="62"/>
        <end position="209"/>
    </location>
</feature>
<dbReference type="EMBL" id="MCFI01000027">
    <property type="protein sequence ID" value="ORY75087.1"/>
    <property type="molecule type" value="Genomic_DNA"/>
</dbReference>
<feature type="domain" description="Peptidase M16 C-terminal" evidence="4">
    <location>
        <begin position="215"/>
        <end position="404"/>
    </location>
</feature>
<dbReference type="OMA" id="LKYHHSP"/>
<dbReference type="GO" id="GO:0006627">
    <property type="term" value="P:protein processing involved in protein targeting to mitochondrion"/>
    <property type="evidence" value="ECO:0007669"/>
    <property type="project" value="TreeGrafter"/>
</dbReference>
<comment type="caution">
    <text evidence="5">The sequence shown here is derived from an EMBL/GenBank/DDBJ whole genome shotgun (WGS) entry which is preliminary data.</text>
</comment>
<evidence type="ECO:0000256" key="2">
    <source>
        <dbReference type="ARBA" id="ARBA00007261"/>
    </source>
</evidence>
<evidence type="ECO:0000313" key="6">
    <source>
        <dbReference type="Proteomes" id="UP000193685"/>
    </source>
</evidence>
<evidence type="ECO:0000259" key="3">
    <source>
        <dbReference type="Pfam" id="PF00675"/>
    </source>
</evidence>
<comment type="similarity">
    <text evidence="2">Belongs to the peptidase M16 family.</text>
</comment>